<evidence type="ECO:0000256" key="1">
    <source>
        <dbReference type="SAM" id="MobiDB-lite"/>
    </source>
</evidence>
<comment type="caution">
    <text evidence="2">The sequence shown here is derived from an EMBL/GenBank/DDBJ whole genome shotgun (WGS) entry which is preliminary data.</text>
</comment>
<dbReference type="EMBL" id="SPLM01000036">
    <property type="protein sequence ID" value="TMW66442.1"/>
    <property type="molecule type" value="Genomic_DNA"/>
</dbReference>
<feature type="compositionally biased region" description="Polar residues" evidence="1">
    <location>
        <begin position="281"/>
        <end position="299"/>
    </location>
</feature>
<organism evidence="2 3">
    <name type="scientific">Pythium oligandrum</name>
    <name type="common">Mycoparasitic fungus</name>
    <dbReference type="NCBI Taxonomy" id="41045"/>
    <lineage>
        <taxon>Eukaryota</taxon>
        <taxon>Sar</taxon>
        <taxon>Stramenopiles</taxon>
        <taxon>Oomycota</taxon>
        <taxon>Peronosporomycetes</taxon>
        <taxon>Pythiales</taxon>
        <taxon>Pythiaceae</taxon>
        <taxon>Pythium</taxon>
    </lineage>
</organism>
<name>A0A8K1CMT6_PYTOL</name>
<protein>
    <submittedName>
        <fullName evidence="2">Uncharacterized protein</fullName>
    </submittedName>
</protein>
<feature type="region of interest" description="Disordered" evidence="1">
    <location>
        <begin position="257"/>
        <end position="308"/>
    </location>
</feature>
<evidence type="ECO:0000313" key="3">
    <source>
        <dbReference type="Proteomes" id="UP000794436"/>
    </source>
</evidence>
<gene>
    <name evidence="2" type="ORF">Poli38472_004207</name>
</gene>
<accession>A0A8K1CMT6</accession>
<keyword evidence="3" id="KW-1185">Reference proteome</keyword>
<evidence type="ECO:0000313" key="2">
    <source>
        <dbReference type="EMBL" id="TMW66442.1"/>
    </source>
</evidence>
<dbReference type="AlphaFoldDB" id="A0A8K1CMT6"/>
<proteinExistence type="predicted"/>
<dbReference type="Proteomes" id="UP000794436">
    <property type="component" value="Unassembled WGS sequence"/>
</dbReference>
<sequence>MGAGPSMAKLLKSMDDNELLALVEDAYRLDPHRMDKIVALAKMRALQRDSTEVALSALVAQTTALPAASISAITATTKPLSIEAVESSVIALSAMQPMSGLATPAANTASSNQTPATTTSNDRMAALWTFEGHKLRELKCAAEMSKKRGAPGSDPPSPTAMVDEDGYPILTGSCGREKKYARCSVCYFRGARRNTAHYCACCQRPVCIRPRTYPGEEQPKICWNVLHMDKEMIQRVEKRRMRRIQVASLTAEKPLTSDDEVVARSNPMLNEGPLESKPQRQKTAGHSISMSVATETSSDGGVRNIVDI</sequence>
<dbReference type="OrthoDB" id="166190at2759"/>
<reference evidence="2" key="1">
    <citation type="submission" date="2019-03" db="EMBL/GenBank/DDBJ databases">
        <title>Long read genome sequence of the mycoparasitic Pythium oligandrum ATCC 38472 isolated from sugarbeet rhizosphere.</title>
        <authorList>
            <person name="Gaulin E."/>
        </authorList>
    </citation>
    <scope>NUCLEOTIDE SEQUENCE</scope>
    <source>
        <strain evidence="2">ATCC 38472_TT</strain>
    </source>
</reference>